<protein>
    <submittedName>
        <fullName evidence="1">Transcriptional regulator, ArsR family protein</fullName>
    </submittedName>
</protein>
<proteinExistence type="predicted"/>
<dbReference type="EMBL" id="AP014864">
    <property type="protein sequence ID" value="BAR86332.1"/>
    <property type="molecule type" value="Genomic_DNA"/>
</dbReference>
<gene>
    <name evidence="1" type="ORF">KNN_05512</name>
</gene>
<accession>A0A9W4A6E7</accession>
<organism evidence="1 2">
    <name type="scientific">Bacillus thuringiensis subsp. tolworthi</name>
    <dbReference type="NCBI Taxonomy" id="1442"/>
    <lineage>
        <taxon>Bacteria</taxon>
        <taxon>Bacillati</taxon>
        <taxon>Bacillota</taxon>
        <taxon>Bacilli</taxon>
        <taxon>Bacillales</taxon>
        <taxon>Bacillaceae</taxon>
        <taxon>Bacillus</taxon>
        <taxon>Bacillus cereus group</taxon>
    </lineage>
</organism>
<reference evidence="1 2" key="1">
    <citation type="submission" date="2015-05" db="EMBL/GenBank/DDBJ databases">
        <title>Whole genome sequence of Bacillus thuringiensis serovar tolworthi Pasteur Institute Standard strain.</title>
        <authorList>
            <person name="Kanda K."/>
            <person name="Nakashima K."/>
            <person name="Nagano Y."/>
        </authorList>
    </citation>
    <scope>NUCLEOTIDE SEQUENCE [LARGE SCALE GENOMIC DNA]</scope>
    <source>
        <strain evidence="1 2">Pasteur Institute Standard strain</strain>
    </source>
</reference>
<name>A0A9W4A6E7_BACTO</name>
<dbReference type="Proteomes" id="UP000055316">
    <property type="component" value="Chromosome"/>
</dbReference>
<dbReference type="AlphaFoldDB" id="A0A9W4A6E7"/>
<sequence>MGKHAPVVLLEEGKASQPVYDFLASIQPKFKDDPTLGPYNHGFLLGSTSDISFETQGILDERLEIVQESGQGHGGH</sequence>
<evidence type="ECO:0000313" key="1">
    <source>
        <dbReference type="EMBL" id="BAR86332.1"/>
    </source>
</evidence>
<evidence type="ECO:0000313" key="2">
    <source>
        <dbReference type="Proteomes" id="UP000055316"/>
    </source>
</evidence>